<organism evidence="2 3">
    <name type="scientific">Adineta ricciae</name>
    <name type="common">Rotifer</name>
    <dbReference type="NCBI Taxonomy" id="249248"/>
    <lineage>
        <taxon>Eukaryota</taxon>
        <taxon>Metazoa</taxon>
        <taxon>Spiralia</taxon>
        <taxon>Gnathifera</taxon>
        <taxon>Rotifera</taxon>
        <taxon>Eurotatoria</taxon>
        <taxon>Bdelloidea</taxon>
        <taxon>Adinetida</taxon>
        <taxon>Adinetidae</taxon>
        <taxon>Adineta</taxon>
    </lineage>
</organism>
<evidence type="ECO:0000256" key="1">
    <source>
        <dbReference type="SAM" id="Coils"/>
    </source>
</evidence>
<name>A0A816GZH4_ADIRI</name>
<accession>A0A816GZH4</accession>
<protein>
    <submittedName>
        <fullName evidence="2">Uncharacterized protein</fullName>
    </submittedName>
</protein>
<dbReference type="AlphaFoldDB" id="A0A816GZH4"/>
<keyword evidence="3" id="KW-1185">Reference proteome</keyword>
<dbReference type="Proteomes" id="UP000663828">
    <property type="component" value="Unassembled WGS sequence"/>
</dbReference>
<gene>
    <name evidence="2" type="ORF">XAT740_LOCUS60447</name>
</gene>
<reference evidence="2" key="1">
    <citation type="submission" date="2021-02" db="EMBL/GenBank/DDBJ databases">
        <authorList>
            <person name="Nowell W R."/>
        </authorList>
    </citation>
    <scope>NUCLEOTIDE SEQUENCE</scope>
</reference>
<evidence type="ECO:0000313" key="3">
    <source>
        <dbReference type="Proteomes" id="UP000663828"/>
    </source>
</evidence>
<proteinExistence type="predicted"/>
<sequence>MVSVLERRCLSPEMNAGWTEFENAATYEYARKFVEKNYRPKTEDDKSKLDTQLDSMKSTVDSLKKQIEDLRKANETFQSETKAQTERMFVNMKWIMSAMDRVKMSNVSLADFEKSTNSEIPE</sequence>
<comment type="caution">
    <text evidence="2">The sequence shown here is derived from an EMBL/GenBank/DDBJ whole genome shotgun (WGS) entry which is preliminary data.</text>
</comment>
<feature type="coiled-coil region" evidence="1">
    <location>
        <begin position="46"/>
        <end position="87"/>
    </location>
</feature>
<dbReference type="EMBL" id="CAJNOR010014922">
    <property type="protein sequence ID" value="CAF1680419.1"/>
    <property type="molecule type" value="Genomic_DNA"/>
</dbReference>
<evidence type="ECO:0000313" key="2">
    <source>
        <dbReference type="EMBL" id="CAF1680419.1"/>
    </source>
</evidence>
<keyword evidence="1" id="KW-0175">Coiled coil</keyword>